<dbReference type="InterPro" id="IPR000944">
    <property type="entry name" value="Tscrpt_reg_Rrf2"/>
</dbReference>
<evidence type="ECO:0000313" key="1">
    <source>
        <dbReference type="EMBL" id="GAA0879835.1"/>
    </source>
</evidence>
<gene>
    <name evidence="1" type="ORF">GCM10009119_28040</name>
</gene>
<dbReference type="PANTHER" id="PTHR33221:SF15">
    <property type="entry name" value="HTH-TYPE TRANSCRIPTIONAL REGULATOR YWGB-RELATED"/>
    <property type="match status" value="1"/>
</dbReference>
<dbReference type="NCBIfam" id="TIGR00738">
    <property type="entry name" value="rrf2_super"/>
    <property type="match status" value="1"/>
</dbReference>
<dbReference type="PROSITE" id="PS51197">
    <property type="entry name" value="HTH_RRF2_2"/>
    <property type="match status" value="1"/>
</dbReference>
<protein>
    <submittedName>
        <fullName evidence="1">Rrf2 family transcriptional regulator</fullName>
    </submittedName>
</protein>
<dbReference type="InterPro" id="IPR036390">
    <property type="entry name" value="WH_DNA-bd_sf"/>
</dbReference>
<name>A0ABP3YEF9_9BACT</name>
<proteinExistence type="predicted"/>
<dbReference type="EMBL" id="BAAAFI010000035">
    <property type="protein sequence ID" value="GAA0879835.1"/>
    <property type="molecule type" value="Genomic_DNA"/>
</dbReference>
<dbReference type="SUPFAM" id="SSF46785">
    <property type="entry name" value="Winged helix' DNA-binding domain"/>
    <property type="match status" value="1"/>
</dbReference>
<sequence>MFYIWLINSEKGMFSKSCQYAINAMIFLAAMPADQERVGLKEIAQGIDSPLAFTAKVLQILVKANLLVSIKGPHGGFQIEDRVRKLPLGQVVQAIDGDAVFTSCALGRHECSDSFPCPGHYVFKPIRDQLTGLMTTTTIEDLAIGIRIGMAHLNGEVNTY</sequence>
<organism evidence="1 2">
    <name type="scientific">Algoriphagus jejuensis</name>
    <dbReference type="NCBI Taxonomy" id="419934"/>
    <lineage>
        <taxon>Bacteria</taxon>
        <taxon>Pseudomonadati</taxon>
        <taxon>Bacteroidota</taxon>
        <taxon>Cytophagia</taxon>
        <taxon>Cytophagales</taxon>
        <taxon>Cyclobacteriaceae</taxon>
        <taxon>Algoriphagus</taxon>
    </lineage>
</organism>
<accession>A0ABP3YEF9</accession>
<reference evidence="2" key="1">
    <citation type="journal article" date="2019" name="Int. J. Syst. Evol. Microbiol.">
        <title>The Global Catalogue of Microorganisms (GCM) 10K type strain sequencing project: providing services to taxonomists for standard genome sequencing and annotation.</title>
        <authorList>
            <consortium name="The Broad Institute Genomics Platform"/>
            <consortium name="The Broad Institute Genome Sequencing Center for Infectious Disease"/>
            <person name="Wu L."/>
            <person name="Ma J."/>
        </authorList>
    </citation>
    <scope>NUCLEOTIDE SEQUENCE [LARGE SCALE GENOMIC DNA]</scope>
    <source>
        <strain evidence="2">JCM 16112</strain>
    </source>
</reference>
<evidence type="ECO:0000313" key="2">
    <source>
        <dbReference type="Proteomes" id="UP001500469"/>
    </source>
</evidence>
<dbReference type="Pfam" id="PF02082">
    <property type="entry name" value="Rrf2"/>
    <property type="match status" value="1"/>
</dbReference>
<keyword evidence="2" id="KW-1185">Reference proteome</keyword>
<dbReference type="PANTHER" id="PTHR33221">
    <property type="entry name" value="WINGED HELIX-TURN-HELIX TRANSCRIPTIONAL REGULATOR, RRF2 FAMILY"/>
    <property type="match status" value="1"/>
</dbReference>
<dbReference type="Proteomes" id="UP001500469">
    <property type="component" value="Unassembled WGS sequence"/>
</dbReference>
<dbReference type="Gene3D" id="1.10.10.10">
    <property type="entry name" value="Winged helix-like DNA-binding domain superfamily/Winged helix DNA-binding domain"/>
    <property type="match status" value="1"/>
</dbReference>
<comment type="caution">
    <text evidence="1">The sequence shown here is derived from an EMBL/GenBank/DDBJ whole genome shotgun (WGS) entry which is preliminary data.</text>
</comment>
<dbReference type="InterPro" id="IPR036388">
    <property type="entry name" value="WH-like_DNA-bd_sf"/>
</dbReference>